<evidence type="ECO:0000313" key="1">
    <source>
        <dbReference type="EMBL" id="GAI86073.1"/>
    </source>
</evidence>
<reference evidence="1" key="1">
    <citation type="journal article" date="2014" name="Front. Microbiol.">
        <title>High frequency of phylogenetically diverse reductive dehalogenase-homologous genes in deep subseafloor sedimentary metagenomes.</title>
        <authorList>
            <person name="Kawai M."/>
            <person name="Futagami T."/>
            <person name="Toyoda A."/>
            <person name="Takaki Y."/>
            <person name="Nishi S."/>
            <person name="Hori S."/>
            <person name="Arai W."/>
            <person name="Tsubouchi T."/>
            <person name="Morono Y."/>
            <person name="Uchiyama I."/>
            <person name="Ito T."/>
            <person name="Fujiyama A."/>
            <person name="Inagaki F."/>
            <person name="Takami H."/>
        </authorList>
    </citation>
    <scope>NUCLEOTIDE SEQUENCE</scope>
    <source>
        <strain evidence="1">Expedition CK06-06</strain>
    </source>
</reference>
<protein>
    <submittedName>
        <fullName evidence="1">Uncharacterized protein</fullName>
    </submittedName>
</protein>
<feature type="non-terminal residue" evidence="1">
    <location>
        <position position="1"/>
    </location>
</feature>
<dbReference type="InterPro" id="IPR036388">
    <property type="entry name" value="WH-like_DNA-bd_sf"/>
</dbReference>
<dbReference type="InterPro" id="IPR019707">
    <property type="entry name" value="DUF2582"/>
</dbReference>
<gene>
    <name evidence="1" type="ORF">S12H4_19807</name>
</gene>
<dbReference type="EMBL" id="BARW01009958">
    <property type="protein sequence ID" value="GAI86073.1"/>
    <property type="molecule type" value="Genomic_DNA"/>
</dbReference>
<name>X1RZL3_9ZZZZ</name>
<organism evidence="1">
    <name type="scientific">marine sediment metagenome</name>
    <dbReference type="NCBI Taxonomy" id="412755"/>
    <lineage>
        <taxon>unclassified sequences</taxon>
        <taxon>metagenomes</taxon>
        <taxon>ecological metagenomes</taxon>
    </lineage>
</organism>
<accession>X1RZL3</accession>
<dbReference type="AlphaFoldDB" id="X1RZL3"/>
<dbReference type="Pfam" id="PF10771">
    <property type="entry name" value="DUF2582"/>
    <property type="match status" value="1"/>
</dbReference>
<proteinExistence type="predicted"/>
<comment type="caution">
    <text evidence="1">The sequence shown here is derived from an EMBL/GenBank/DDBJ whole genome shotgun (WGS) entry which is preliminary data.</text>
</comment>
<dbReference type="Gene3D" id="1.10.10.10">
    <property type="entry name" value="Winged helix-like DNA-binding domain superfamily/Winged helix DNA-binding domain"/>
    <property type="match status" value="1"/>
</dbReference>
<sequence length="194" mass="22674">DEILEEGTGLQVEEVDAGIFVSPTEITEYIKSYPYAEDVEENTGMLINVKVREIANELLNRVMIRLQINERMRVLIKSKEVQEVEILNSDLEEGELGEEREKMLEQKTNKIAEAVKASLEWIMRSRVDLKRRNVKMIAEEIRCLLDIKEELNISKVIIKTEALPNICYLALGWLTREDELDFMEREGRYFVRLP</sequence>